<keyword evidence="4" id="KW-1185">Reference proteome</keyword>
<gene>
    <name evidence="3" type="ORF">L3X38_010431</name>
</gene>
<proteinExistence type="predicted"/>
<evidence type="ECO:0000313" key="3">
    <source>
        <dbReference type="EMBL" id="KAI5342556.1"/>
    </source>
</evidence>
<evidence type="ECO:0000313" key="4">
    <source>
        <dbReference type="Proteomes" id="UP001054821"/>
    </source>
</evidence>
<dbReference type="Proteomes" id="UP001054821">
    <property type="component" value="Chromosome 2"/>
</dbReference>
<protein>
    <recommendedName>
        <fullName evidence="2">R13L1/DRL21-like LRR repeat region domain-containing protein</fullName>
    </recommendedName>
</protein>
<evidence type="ECO:0000256" key="1">
    <source>
        <dbReference type="SAM" id="MobiDB-lite"/>
    </source>
</evidence>
<dbReference type="InterPro" id="IPR056789">
    <property type="entry name" value="LRR_R13L1-DRL21"/>
</dbReference>
<reference evidence="3 4" key="1">
    <citation type="journal article" date="2022" name="G3 (Bethesda)">
        <title>Whole-genome sequence and methylome profiling of the almond [Prunus dulcis (Mill.) D.A. Webb] cultivar 'Nonpareil'.</title>
        <authorList>
            <person name="D'Amico-Willman K.M."/>
            <person name="Ouma W.Z."/>
            <person name="Meulia T."/>
            <person name="Sideli G.M."/>
            <person name="Gradziel T.M."/>
            <person name="Fresnedo-Ramirez J."/>
        </authorList>
    </citation>
    <scope>NUCLEOTIDE SEQUENCE [LARGE SCALE GENOMIC DNA]</scope>
    <source>
        <strain evidence="3">Clone GOH B32 T37-40</strain>
    </source>
</reference>
<dbReference type="PANTHER" id="PTHR47186:SF18">
    <property type="entry name" value="RX N-TERMINAL DOMAIN-CONTAINING PROTEIN"/>
    <property type="match status" value="1"/>
</dbReference>
<dbReference type="AlphaFoldDB" id="A0AAD4WHZ0"/>
<name>A0AAD4WHZ0_PRUDU</name>
<sequence>MLNNVVDGTDALQANLKNKKDLKELELAWGSKDADHSEKVRDVLDKLQPCMNLEKLTVKLYGGTRFPNWLGDSAFHKMKVMRLENCHYCFLLPPLGQPAFKELYIHKMKFLKRVGPELYGQPFQSFQSLEKLEFEEMPEWEEWLSSVSGGPDFPHPGADSRKVSKTKRKLAL</sequence>
<dbReference type="Gene3D" id="3.80.10.10">
    <property type="entry name" value="Ribonuclease Inhibitor"/>
    <property type="match status" value="1"/>
</dbReference>
<evidence type="ECO:0000259" key="2">
    <source>
        <dbReference type="Pfam" id="PF25019"/>
    </source>
</evidence>
<dbReference type="PANTHER" id="PTHR47186">
    <property type="entry name" value="LEUCINE-RICH REPEAT-CONTAINING PROTEIN 57"/>
    <property type="match status" value="1"/>
</dbReference>
<feature type="region of interest" description="Disordered" evidence="1">
    <location>
        <begin position="147"/>
        <end position="172"/>
    </location>
</feature>
<feature type="compositionally biased region" description="Basic residues" evidence="1">
    <location>
        <begin position="163"/>
        <end position="172"/>
    </location>
</feature>
<dbReference type="EMBL" id="JAJFAZ020000002">
    <property type="protein sequence ID" value="KAI5342556.1"/>
    <property type="molecule type" value="Genomic_DNA"/>
</dbReference>
<feature type="domain" description="R13L1/DRL21-like LRR repeat region" evidence="2">
    <location>
        <begin position="2"/>
        <end position="108"/>
    </location>
</feature>
<accession>A0AAD4WHZ0</accession>
<dbReference type="InterPro" id="IPR032675">
    <property type="entry name" value="LRR_dom_sf"/>
</dbReference>
<comment type="caution">
    <text evidence="3">The sequence shown here is derived from an EMBL/GenBank/DDBJ whole genome shotgun (WGS) entry which is preliminary data.</text>
</comment>
<organism evidence="3 4">
    <name type="scientific">Prunus dulcis</name>
    <name type="common">Almond</name>
    <name type="synonym">Amygdalus dulcis</name>
    <dbReference type="NCBI Taxonomy" id="3755"/>
    <lineage>
        <taxon>Eukaryota</taxon>
        <taxon>Viridiplantae</taxon>
        <taxon>Streptophyta</taxon>
        <taxon>Embryophyta</taxon>
        <taxon>Tracheophyta</taxon>
        <taxon>Spermatophyta</taxon>
        <taxon>Magnoliopsida</taxon>
        <taxon>eudicotyledons</taxon>
        <taxon>Gunneridae</taxon>
        <taxon>Pentapetalae</taxon>
        <taxon>rosids</taxon>
        <taxon>fabids</taxon>
        <taxon>Rosales</taxon>
        <taxon>Rosaceae</taxon>
        <taxon>Amygdaloideae</taxon>
        <taxon>Amygdaleae</taxon>
        <taxon>Prunus</taxon>
    </lineage>
</organism>
<dbReference type="Pfam" id="PF25019">
    <property type="entry name" value="LRR_R13L1-DRL21"/>
    <property type="match status" value="1"/>
</dbReference>